<dbReference type="AlphaFoldDB" id="A0A1Z5KHZ5"/>
<evidence type="ECO:0000313" key="3">
    <source>
        <dbReference type="Proteomes" id="UP000198406"/>
    </source>
</evidence>
<feature type="chain" id="PRO_5012487198" evidence="1">
    <location>
        <begin position="20"/>
        <end position="309"/>
    </location>
</feature>
<dbReference type="OrthoDB" id="45055at2759"/>
<dbReference type="Gene3D" id="2.60.130.10">
    <property type="entry name" value="Aromatic compound dioxygenase"/>
    <property type="match status" value="1"/>
</dbReference>
<keyword evidence="1" id="KW-0732">Signal</keyword>
<organism evidence="2 3">
    <name type="scientific">Fistulifera solaris</name>
    <name type="common">Oleaginous diatom</name>
    <dbReference type="NCBI Taxonomy" id="1519565"/>
    <lineage>
        <taxon>Eukaryota</taxon>
        <taxon>Sar</taxon>
        <taxon>Stramenopiles</taxon>
        <taxon>Ochrophyta</taxon>
        <taxon>Bacillariophyta</taxon>
        <taxon>Bacillariophyceae</taxon>
        <taxon>Bacillariophycidae</taxon>
        <taxon>Naviculales</taxon>
        <taxon>Naviculaceae</taxon>
        <taxon>Fistulifera</taxon>
    </lineage>
</organism>
<reference evidence="2 3" key="1">
    <citation type="journal article" date="2015" name="Plant Cell">
        <title>Oil accumulation by the oleaginous diatom Fistulifera solaris as revealed by the genome and transcriptome.</title>
        <authorList>
            <person name="Tanaka T."/>
            <person name="Maeda Y."/>
            <person name="Veluchamy A."/>
            <person name="Tanaka M."/>
            <person name="Abida H."/>
            <person name="Marechal E."/>
            <person name="Bowler C."/>
            <person name="Muto M."/>
            <person name="Sunaga Y."/>
            <person name="Tanaka M."/>
            <person name="Yoshino T."/>
            <person name="Taniguchi T."/>
            <person name="Fukuda Y."/>
            <person name="Nemoto M."/>
            <person name="Matsumoto M."/>
            <person name="Wong P.S."/>
            <person name="Aburatani S."/>
            <person name="Fujibuchi W."/>
        </authorList>
    </citation>
    <scope>NUCLEOTIDE SEQUENCE [LARGE SCALE GENOMIC DNA]</scope>
    <source>
        <strain evidence="2 3">JPCC DA0580</strain>
    </source>
</reference>
<dbReference type="GO" id="GO:0016702">
    <property type="term" value="F:oxidoreductase activity, acting on single donors with incorporation of molecular oxygen, incorporation of two atoms of oxygen"/>
    <property type="evidence" value="ECO:0007669"/>
    <property type="project" value="InterPro"/>
</dbReference>
<dbReference type="InParanoid" id="A0A1Z5KHZ5"/>
<dbReference type="SUPFAM" id="SSF49482">
    <property type="entry name" value="Aromatic compound dioxygenase"/>
    <property type="match status" value="1"/>
</dbReference>
<dbReference type="InterPro" id="IPR015889">
    <property type="entry name" value="Intradiol_dOase_core"/>
</dbReference>
<comment type="caution">
    <text evidence="2">The sequence shown here is derived from an EMBL/GenBank/DDBJ whole genome shotgun (WGS) entry which is preliminary data.</text>
</comment>
<feature type="signal peptide" evidence="1">
    <location>
        <begin position="1"/>
        <end position="19"/>
    </location>
</feature>
<name>A0A1Z5KHZ5_FISSO</name>
<evidence type="ECO:0000313" key="2">
    <source>
        <dbReference type="EMBL" id="GAX25847.1"/>
    </source>
</evidence>
<dbReference type="GO" id="GO:0005506">
    <property type="term" value="F:iron ion binding"/>
    <property type="evidence" value="ECO:0007669"/>
    <property type="project" value="InterPro"/>
</dbReference>
<evidence type="ECO:0000256" key="1">
    <source>
        <dbReference type="SAM" id="SignalP"/>
    </source>
</evidence>
<accession>A0A1Z5KHZ5</accession>
<protein>
    <submittedName>
        <fullName evidence="2">Uncharacterized protein</fullName>
    </submittedName>
</protein>
<dbReference type="EMBL" id="BDSP01000234">
    <property type="protein sequence ID" value="GAX25847.1"/>
    <property type="molecule type" value="Genomic_DNA"/>
</dbReference>
<proteinExistence type="predicted"/>
<keyword evidence="3" id="KW-1185">Reference proteome</keyword>
<gene>
    <name evidence="2" type="ORF">FisN_6Hh115</name>
</gene>
<dbReference type="Proteomes" id="UP000198406">
    <property type="component" value="Unassembled WGS sequence"/>
</dbReference>
<sequence length="309" mass="34648">MRKYYYLLSFLLYPLLIHADATCAAEDGVCTLTNNEEASFHSPPACRTVVLSSSVYDIYSNGGSAQAYKPHQPEKNEICNPSLYESSRYRTASWPFYSSSSARAPQLKLTIQPWRCEESTCCEWQNANVTLEIWQTRPDGTYSSLRPGQQEGDCRAHQQGDIFTFTTVVPGSTGILGGLGPYGFDLAPYGPPVLHILAQHPDMEPLLLNVPILTQRTTLESKPFRYSDWRGAAWTQPQVDVAPYHIAMWEPNSAANSIDIHLDVYLQPQKDRVSLTKKLCRSWIYGLPSSFFVEPISVCAASMLDFFAL</sequence>